<dbReference type="SUPFAM" id="SSF82771">
    <property type="entry name" value="GIY-YIG endonuclease"/>
    <property type="match status" value="1"/>
</dbReference>
<reference evidence="2" key="1">
    <citation type="submission" date="2022-09" db="EMBL/GenBank/DDBJ databases">
        <title>The genome sequence of Tsuneonella sp. YG55.</title>
        <authorList>
            <person name="Liu Y."/>
        </authorList>
    </citation>
    <scope>NUCLEOTIDE SEQUENCE</scope>
    <source>
        <strain evidence="2">YG55</strain>
    </source>
</reference>
<gene>
    <name evidence="2" type="ORF">N0B51_03420</name>
</gene>
<dbReference type="PROSITE" id="PS50164">
    <property type="entry name" value="GIY_YIG"/>
    <property type="match status" value="1"/>
</dbReference>
<dbReference type="InterPro" id="IPR000305">
    <property type="entry name" value="GIY-YIG_endonuc"/>
</dbReference>
<sequence>MSDGGGDWWKLEVPAHVDLTRPGIYEWRIANESVYIGKSCRLRRRIRE</sequence>
<comment type="caution">
    <text evidence="2">The sequence shown here is derived from an EMBL/GenBank/DDBJ whole genome shotgun (WGS) entry which is preliminary data.</text>
</comment>
<organism evidence="2 3">
    <name type="scientific">Tsuneonella litorea</name>
    <dbReference type="NCBI Taxonomy" id="2976475"/>
    <lineage>
        <taxon>Bacteria</taxon>
        <taxon>Pseudomonadati</taxon>
        <taxon>Pseudomonadota</taxon>
        <taxon>Alphaproteobacteria</taxon>
        <taxon>Sphingomonadales</taxon>
        <taxon>Erythrobacteraceae</taxon>
        <taxon>Tsuneonella</taxon>
    </lineage>
</organism>
<evidence type="ECO:0000259" key="1">
    <source>
        <dbReference type="PROSITE" id="PS50164"/>
    </source>
</evidence>
<keyword evidence="3" id="KW-1185">Reference proteome</keyword>
<feature type="domain" description="GIY-YIG" evidence="1">
    <location>
        <begin position="20"/>
        <end position="48"/>
    </location>
</feature>
<protein>
    <recommendedName>
        <fullName evidence="1">GIY-YIG domain-containing protein</fullName>
    </recommendedName>
</protein>
<dbReference type="RefSeq" id="WP_259960817.1">
    <property type="nucleotide sequence ID" value="NZ_JAOAMV010000002.1"/>
</dbReference>
<dbReference type="InterPro" id="IPR035901">
    <property type="entry name" value="GIY-YIG_endonuc_sf"/>
</dbReference>
<dbReference type="Proteomes" id="UP001142648">
    <property type="component" value="Unassembled WGS sequence"/>
</dbReference>
<evidence type="ECO:0000313" key="2">
    <source>
        <dbReference type="EMBL" id="MCT2558024.1"/>
    </source>
</evidence>
<accession>A0A9X2W0P0</accession>
<dbReference type="EMBL" id="JAOAMV010000002">
    <property type="protein sequence ID" value="MCT2558024.1"/>
    <property type="molecule type" value="Genomic_DNA"/>
</dbReference>
<dbReference type="AlphaFoldDB" id="A0A9X2W0P0"/>
<name>A0A9X2W0P0_9SPHN</name>
<evidence type="ECO:0000313" key="3">
    <source>
        <dbReference type="Proteomes" id="UP001142648"/>
    </source>
</evidence>
<proteinExistence type="predicted"/>